<dbReference type="AlphaFoldDB" id="A0A1H4ZRG9"/>
<dbReference type="Proteomes" id="UP000198982">
    <property type="component" value="Unassembled WGS sequence"/>
</dbReference>
<evidence type="ECO:0000313" key="1">
    <source>
        <dbReference type="EMBL" id="SED32475.1"/>
    </source>
</evidence>
<protein>
    <submittedName>
        <fullName evidence="1">Uncharacterized protein</fullName>
    </submittedName>
</protein>
<accession>A0A1H4ZRG9</accession>
<reference evidence="2" key="1">
    <citation type="submission" date="2016-10" db="EMBL/GenBank/DDBJ databases">
        <authorList>
            <person name="Varghese N."/>
            <person name="Submissions S."/>
        </authorList>
    </citation>
    <scope>NUCLEOTIDE SEQUENCE [LARGE SCALE GENOMIC DNA]</scope>
    <source>
        <strain evidence="2">DSM 9751</strain>
    </source>
</reference>
<name>A0A1H4ZRG9_9PSED</name>
<dbReference type="RefSeq" id="WP_092320762.1">
    <property type="nucleotide sequence ID" value="NZ_FNTJ01000003.1"/>
</dbReference>
<dbReference type="EMBL" id="FNTJ01000003">
    <property type="protein sequence ID" value="SED32475.1"/>
    <property type="molecule type" value="Genomic_DNA"/>
</dbReference>
<gene>
    <name evidence="1" type="ORF">SAMN05216178_6787</name>
</gene>
<proteinExistence type="predicted"/>
<keyword evidence="2" id="KW-1185">Reference proteome</keyword>
<organism evidence="1 2">
    <name type="scientific">Pseudomonas saponiphila</name>
    <dbReference type="NCBI Taxonomy" id="556534"/>
    <lineage>
        <taxon>Bacteria</taxon>
        <taxon>Pseudomonadati</taxon>
        <taxon>Pseudomonadota</taxon>
        <taxon>Gammaproteobacteria</taxon>
        <taxon>Pseudomonadales</taxon>
        <taxon>Pseudomonadaceae</taxon>
        <taxon>Pseudomonas</taxon>
    </lineage>
</organism>
<evidence type="ECO:0000313" key="2">
    <source>
        <dbReference type="Proteomes" id="UP000198982"/>
    </source>
</evidence>
<sequence>MKNVFMDGKKAAIQGVSHMDNPHQFGSEAYDEWAKGWLVGDDPIVYGHLGPVPEYVEQHGALVALVCEAMKVDPYETPWEAGRLASHNGASLADNPYEPETVDGEEWDRGFGHGSLENVSKSALVEAMDLPGLPTVQIRPHRSFWAVLNNLQIARSLSVGELAQYIGIGQDRLVAAMTEYGFYDSDGIPLNEVVAA</sequence>